<dbReference type="Pfam" id="PF00294">
    <property type="entry name" value="PfkB"/>
    <property type="match status" value="1"/>
</dbReference>
<dbReference type="InterPro" id="IPR002139">
    <property type="entry name" value="Ribo/fructo_kinase"/>
</dbReference>
<evidence type="ECO:0000256" key="1">
    <source>
        <dbReference type="ARBA" id="ARBA00010688"/>
    </source>
</evidence>
<feature type="domain" description="Carbohydrate kinase PfkB" evidence="5">
    <location>
        <begin position="7"/>
        <end position="294"/>
    </location>
</feature>
<dbReference type="InterPro" id="IPR011611">
    <property type="entry name" value="PfkB_dom"/>
</dbReference>
<evidence type="ECO:0000259" key="5">
    <source>
        <dbReference type="Pfam" id="PF00294"/>
    </source>
</evidence>
<comment type="caution">
    <text evidence="6">The sequence shown here is derived from an EMBL/GenBank/DDBJ whole genome shotgun (WGS) entry which is preliminary data.</text>
</comment>
<keyword evidence="3 4" id="KW-0418">Kinase</keyword>
<evidence type="ECO:0000256" key="2">
    <source>
        <dbReference type="ARBA" id="ARBA00022679"/>
    </source>
</evidence>
<dbReference type="OrthoDB" id="9813569at2"/>
<dbReference type="Gene3D" id="3.40.1190.20">
    <property type="match status" value="1"/>
</dbReference>
<accession>A0A1Q9AKD3</accession>
<organism evidence="6 7">
    <name type="scientific">Xaviernesmea rhizosphaerae</name>
    <dbReference type="NCBI Taxonomy" id="1672749"/>
    <lineage>
        <taxon>Bacteria</taxon>
        <taxon>Pseudomonadati</taxon>
        <taxon>Pseudomonadota</taxon>
        <taxon>Alphaproteobacteria</taxon>
        <taxon>Hyphomicrobiales</taxon>
        <taxon>Rhizobiaceae</taxon>
        <taxon>Rhizobium/Agrobacterium group</taxon>
        <taxon>Xaviernesmea</taxon>
    </lineage>
</organism>
<evidence type="ECO:0000256" key="3">
    <source>
        <dbReference type="ARBA" id="ARBA00022777"/>
    </source>
</evidence>
<keyword evidence="2 4" id="KW-0808">Transferase</keyword>
<name>A0A1Q9AKD3_9HYPH</name>
<evidence type="ECO:0000313" key="7">
    <source>
        <dbReference type="Proteomes" id="UP000186143"/>
    </source>
</evidence>
<dbReference type="GO" id="GO:0016301">
    <property type="term" value="F:kinase activity"/>
    <property type="evidence" value="ECO:0007669"/>
    <property type="project" value="UniProtKB-KW"/>
</dbReference>
<dbReference type="PROSITE" id="PS00584">
    <property type="entry name" value="PFKB_KINASES_2"/>
    <property type="match status" value="1"/>
</dbReference>
<dbReference type="InterPro" id="IPR029056">
    <property type="entry name" value="Ribokinase-like"/>
</dbReference>
<dbReference type="SUPFAM" id="SSF53613">
    <property type="entry name" value="Ribokinase-like"/>
    <property type="match status" value="1"/>
</dbReference>
<comment type="similarity">
    <text evidence="1 4">Belongs to the carbohydrate kinase PfkB family.</text>
</comment>
<dbReference type="STRING" id="1672749.BJF92_07850"/>
<dbReference type="EMBL" id="MKIO01000027">
    <property type="protein sequence ID" value="OLP55740.1"/>
    <property type="molecule type" value="Genomic_DNA"/>
</dbReference>
<dbReference type="AlphaFoldDB" id="A0A1Q9AKD3"/>
<evidence type="ECO:0000313" key="6">
    <source>
        <dbReference type="EMBL" id="OLP55740.1"/>
    </source>
</evidence>
<gene>
    <name evidence="6" type="ORF">BJF92_07850</name>
</gene>
<dbReference type="InterPro" id="IPR002173">
    <property type="entry name" value="Carboh/pur_kinase_PfkB_CS"/>
</dbReference>
<dbReference type="PANTHER" id="PTHR10584:SF166">
    <property type="entry name" value="RIBOKINASE"/>
    <property type="match status" value="1"/>
</dbReference>
<evidence type="ECO:0000256" key="4">
    <source>
        <dbReference type="RuleBase" id="RU003704"/>
    </source>
</evidence>
<reference evidence="6 7" key="1">
    <citation type="submission" date="2016-09" db="EMBL/GenBank/DDBJ databases">
        <title>Rhizobium sp. nov., a novel species isolated from the rice rhizosphere.</title>
        <authorList>
            <person name="Zhao J."/>
            <person name="Zhang X."/>
        </authorList>
    </citation>
    <scope>NUCLEOTIDE SEQUENCE [LARGE SCALE GENOMIC DNA]</scope>
    <source>
        <strain evidence="6 7">MH17</strain>
    </source>
</reference>
<dbReference type="Proteomes" id="UP000186143">
    <property type="component" value="Unassembled WGS sequence"/>
</dbReference>
<protein>
    <recommendedName>
        <fullName evidence="5">Carbohydrate kinase PfkB domain-containing protein</fullName>
    </recommendedName>
</protein>
<dbReference type="PRINTS" id="PR00990">
    <property type="entry name" value="RIBOKINASE"/>
</dbReference>
<sequence length="301" mass="31330">MPRPTPLVVLGNLNIDLILGPTDWPEMGTEVFVEHDELRIGGSAGNTALALQGIGHPHILVGSVGTDVFGAMIEAAFAADARRLARSTARTTLTVGITHPGSERTFFTTRGHLPQFSAGEALSLLDGVDLEGGTVLLAGAFQTERLLAGYDELIAALTARGARIAVDPGWPTEGYTPTVTAFLRDLLTKSHCVLFNETEALHLAPAESTTAAARILHALQPEGAETVVKCGGDGALVIDAAGTLHQVPAPIVDVIDTIGAGDVFNAGYLSGRSLGQSPIQSLARATMLASRAISTLPRVYA</sequence>
<dbReference type="PANTHER" id="PTHR10584">
    <property type="entry name" value="SUGAR KINASE"/>
    <property type="match status" value="1"/>
</dbReference>
<dbReference type="GO" id="GO:0006796">
    <property type="term" value="P:phosphate-containing compound metabolic process"/>
    <property type="evidence" value="ECO:0007669"/>
    <property type="project" value="UniProtKB-ARBA"/>
</dbReference>
<proteinExistence type="inferred from homology"/>